<sequence>MAPYLRTVTSFADVPVTDAGIDTPAFLNAAQGVLGLFDLLGSSAFSVVQSDIKGNIAKVNARYQAAPTLSTTLQQLVKNETAEKKHTATQGLLWLLRGLSFTSTALQHAQTHRTDELSVAFQKSYDQTLRQYHNFVVRGVFSVALKACPYRADFFAKLSADPAGGPAASPAELDAALDGWLGALARDVRTMEDFYAKGGYGKGL</sequence>
<accession>A0ACB8QE90</accession>
<reference evidence="1" key="2">
    <citation type="journal article" date="2022" name="New Phytol.">
        <title>Evolutionary transition to the ectomycorrhizal habit in the genomes of a hyperdiverse lineage of mushroom-forming fungi.</title>
        <authorList>
            <person name="Looney B."/>
            <person name="Miyauchi S."/>
            <person name="Morin E."/>
            <person name="Drula E."/>
            <person name="Courty P.E."/>
            <person name="Kohler A."/>
            <person name="Kuo A."/>
            <person name="LaButti K."/>
            <person name="Pangilinan J."/>
            <person name="Lipzen A."/>
            <person name="Riley R."/>
            <person name="Andreopoulos W."/>
            <person name="He G."/>
            <person name="Johnson J."/>
            <person name="Nolan M."/>
            <person name="Tritt A."/>
            <person name="Barry K.W."/>
            <person name="Grigoriev I.V."/>
            <person name="Nagy L.G."/>
            <person name="Hibbett D."/>
            <person name="Henrissat B."/>
            <person name="Matheny P.B."/>
            <person name="Labbe J."/>
            <person name="Martin F.M."/>
        </authorList>
    </citation>
    <scope>NUCLEOTIDE SEQUENCE</scope>
    <source>
        <strain evidence="1">EC-137</strain>
    </source>
</reference>
<proteinExistence type="predicted"/>
<dbReference type="EMBL" id="MU273651">
    <property type="protein sequence ID" value="KAI0029890.1"/>
    <property type="molecule type" value="Genomic_DNA"/>
</dbReference>
<dbReference type="Proteomes" id="UP000814128">
    <property type="component" value="Unassembled WGS sequence"/>
</dbReference>
<keyword evidence="2" id="KW-1185">Reference proteome</keyword>
<comment type="caution">
    <text evidence="1">The sequence shown here is derived from an EMBL/GenBank/DDBJ whole genome shotgun (WGS) entry which is preliminary data.</text>
</comment>
<organism evidence="1 2">
    <name type="scientific">Vararia minispora EC-137</name>
    <dbReference type="NCBI Taxonomy" id="1314806"/>
    <lineage>
        <taxon>Eukaryota</taxon>
        <taxon>Fungi</taxon>
        <taxon>Dikarya</taxon>
        <taxon>Basidiomycota</taxon>
        <taxon>Agaricomycotina</taxon>
        <taxon>Agaricomycetes</taxon>
        <taxon>Russulales</taxon>
        <taxon>Lachnocladiaceae</taxon>
        <taxon>Vararia</taxon>
    </lineage>
</organism>
<evidence type="ECO:0000313" key="1">
    <source>
        <dbReference type="EMBL" id="KAI0029890.1"/>
    </source>
</evidence>
<reference evidence="1" key="1">
    <citation type="submission" date="2021-02" db="EMBL/GenBank/DDBJ databases">
        <authorList>
            <consortium name="DOE Joint Genome Institute"/>
            <person name="Ahrendt S."/>
            <person name="Looney B.P."/>
            <person name="Miyauchi S."/>
            <person name="Morin E."/>
            <person name="Drula E."/>
            <person name="Courty P.E."/>
            <person name="Chicoki N."/>
            <person name="Fauchery L."/>
            <person name="Kohler A."/>
            <person name="Kuo A."/>
            <person name="Labutti K."/>
            <person name="Pangilinan J."/>
            <person name="Lipzen A."/>
            <person name="Riley R."/>
            <person name="Andreopoulos W."/>
            <person name="He G."/>
            <person name="Johnson J."/>
            <person name="Barry K.W."/>
            <person name="Grigoriev I.V."/>
            <person name="Nagy L."/>
            <person name="Hibbett D."/>
            <person name="Henrissat B."/>
            <person name="Matheny P.B."/>
            <person name="Labbe J."/>
            <person name="Martin F."/>
        </authorList>
    </citation>
    <scope>NUCLEOTIDE SEQUENCE</scope>
    <source>
        <strain evidence="1">EC-137</strain>
    </source>
</reference>
<protein>
    <submittedName>
        <fullName evidence="1">Glycolipid transfer protein</fullName>
    </submittedName>
</protein>
<gene>
    <name evidence="1" type="ORF">K488DRAFT_72636</name>
</gene>
<name>A0ACB8QE90_9AGAM</name>
<evidence type="ECO:0000313" key="2">
    <source>
        <dbReference type="Proteomes" id="UP000814128"/>
    </source>
</evidence>